<evidence type="ECO:0000256" key="1">
    <source>
        <dbReference type="ARBA" id="ARBA00022801"/>
    </source>
</evidence>
<dbReference type="PANTHER" id="PTHR44533">
    <property type="entry name" value="DEAD/H RNA HELICASE, PUTATIVE-RELATED"/>
    <property type="match status" value="1"/>
</dbReference>
<comment type="caution">
    <text evidence="3">The sequence shown here is derived from an EMBL/GenBank/DDBJ whole genome shotgun (WGS) entry which is preliminary data.</text>
</comment>
<protein>
    <submittedName>
        <fullName evidence="3">Uncharacterized protein</fullName>
    </submittedName>
</protein>
<evidence type="ECO:0000256" key="2">
    <source>
        <dbReference type="ARBA" id="ARBA00022806"/>
    </source>
</evidence>
<gene>
    <name evidence="3" type="ORF">GDO81_024491</name>
</gene>
<dbReference type="PANTHER" id="PTHR44533:SF4">
    <property type="entry name" value="DEAD_H RNA HELICASE, PUTATIVE-RELATED"/>
    <property type="match status" value="1"/>
</dbReference>
<keyword evidence="4" id="KW-1185">Reference proteome</keyword>
<dbReference type="GO" id="GO:0004386">
    <property type="term" value="F:helicase activity"/>
    <property type="evidence" value="ECO:0007669"/>
    <property type="project" value="UniProtKB-KW"/>
</dbReference>
<dbReference type="Proteomes" id="UP000824782">
    <property type="component" value="Unassembled WGS sequence"/>
</dbReference>
<dbReference type="AlphaFoldDB" id="A0AAV6ZH27"/>
<evidence type="ECO:0000313" key="4">
    <source>
        <dbReference type="Proteomes" id="UP000824782"/>
    </source>
</evidence>
<dbReference type="EMBL" id="WNYA01000344">
    <property type="protein sequence ID" value="KAG8548697.1"/>
    <property type="molecule type" value="Genomic_DNA"/>
</dbReference>
<keyword evidence="1" id="KW-0378">Hydrolase</keyword>
<organism evidence="3 4">
    <name type="scientific">Engystomops pustulosus</name>
    <name type="common">Tungara frog</name>
    <name type="synonym">Physalaemus pustulosus</name>
    <dbReference type="NCBI Taxonomy" id="76066"/>
    <lineage>
        <taxon>Eukaryota</taxon>
        <taxon>Metazoa</taxon>
        <taxon>Chordata</taxon>
        <taxon>Craniata</taxon>
        <taxon>Vertebrata</taxon>
        <taxon>Euteleostomi</taxon>
        <taxon>Amphibia</taxon>
        <taxon>Batrachia</taxon>
        <taxon>Anura</taxon>
        <taxon>Neobatrachia</taxon>
        <taxon>Hyloidea</taxon>
        <taxon>Leptodactylidae</taxon>
        <taxon>Leiuperinae</taxon>
        <taxon>Engystomops</taxon>
    </lineage>
</organism>
<accession>A0AAV6ZH27</accession>
<keyword evidence="2" id="KW-0067">ATP-binding</keyword>
<name>A0AAV6ZH27_ENGPU</name>
<evidence type="ECO:0000313" key="3">
    <source>
        <dbReference type="EMBL" id="KAG8548697.1"/>
    </source>
</evidence>
<reference evidence="3" key="1">
    <citation type="thesis" date="2020" institute="ProQuest LLC" country="789 East Eisenhower Parkway, Ann Arbor, MI, USA">
        <title>Comparative Genomics and Chromosome Evolution.</title>
        <authorList>
            <person name="Mudd A.B."/>
        </authorList>
    </citation>
    <scope>NUCLEOTIDE SEQUENCE</scope>
    <source>
        <strain evidence="3">237g6f4</strain>
        <tissue evidence="3">Blood</tissue>
    </source>
</reference>
<proteinExistence type="predicted"/>
<keyword evidence="2" id="KW-0347">Helicase</keyword>
<sequence length="235" mass="26430">METLVLILANLFGRHYLPPTISPGEETFFQSKVFLDNLPDDFIAAVKEHNWKVATVFGQCILAGSKLADLEKEYQLPLSNINFSGRKCVESGLVDHLMSCCRGRSGINPFACLSGNTDNDLMSMENLSSLMMQTANIPEMHIPLLAYKKTDLFGRKRYLNAYALDFFKHGSLDAIAKDNRFNSGAAFYSLRDFYLTIASLSVSLKELCDTDPVALAFEQLRLTYHEKLHAVWQTV</sequence>
<dbReference type="InterPro" id="IPR052431">
    <property type="entry name" value="SKI2_subfamily_helicases"/>
</dbReference>
<dbReference type="GO" id="GO:0016787">
    <property type="term" value="F:hydrolase activity"/>
    <property type="evidence" value="ECO:0007669"/>
    <property type="project" value="UniProtKB-KW"/>
</dbReference>
<keyword evidence="2" id="KW-0547">Nucleotide-binding</keyword>
<dbReference type="GO" id="GO:0005737">
    <property type="term" value="C:cytoplasm"/>
    <property type="evidence" value="ECO:0007669"/>
    <property type="project" value="TreeGrafter"/>
</dbReference>